<keyword evidence="11" id="KW-1185">Reference proteome</keyword>
<dbReference type="InterPro" id="IPR010065">
    <property type="entry name" value="AA_ABC_transptr_permease_3TM"/>
</dbReference>
<dbReference type="GO" id="GO:0022857">
    <property type="term" value="F:transmembrane transporter activity"/>
    <property type="evidence" value="ECO:0007669"/>
    <property type="project" value="InterPro"/>
</dbReference>
<evidence type="ECO:0000256" key="1">
    <source>
        <dbReference type="ARBA" id="ARBA00004429"/>
    </source>
</evidence>
<protein>
    <submittedName>
        <fullName evidence="10">Amino acid ABC transporter permease</fullName>
    </submittedName>
</protein>
<sequence>MIAEFSWDQFQFIVEAGRWTLLLSALAFVFGGLAGFVVALLRTSNTRALRFVAAIYIQIIQGTPVLIILFLAFYGLAIFGYEMPPMVAATVAMTIYSAAYLGDIWRGSIEAVAVPQWEASTALAMNRWQQLRYVILPQAVRISLPPTVGFLVQLIKNTSIASIIGLVELTLAGKLVSNATFQPFIVFPVVAALYFVMCYPLSRFGFFLERKLHAHR</sequence>
<evidence type="ECO:0000256" key="6">
    <source>
        <dbReference type="ARBA" id="ARBA00022989"/>
    </source>
</evidence>
<dbReference type="AlphaFoldDB" id="A0A410G9S2"/>
<evidence type="ECO:0000256" key="2">
    <source>
        <dbReference type="ARBA" id="ARBA00010072"/>
    </source>
</evidence>
<dbReference type="Gene3D" id="1.10.3720.10">
    <property type="entry name" value="MetI-like"/>
    <property type="match status" value="1"/>
</dbReference>
<accession>A0A410G9S2</accession>
<dbReference type="SUPFAM" id="SSF161098">
    <property type="entry name" value="MetI-like"/>
    <property type="match status" value="1"/>
</dbReference>
<dbReference type="OrthoDB" id="7255919at2"/>
<name>A0A410G9S2_9BURK</name>
<keyword evidence="6 8" id="KW-1133">Transmembrane helix</keyword>
<evidence type="ECO:0000256" key="7">
    <source>
        <dbReference type="ARBA" id="ARBA00023136"/>
    </source>
</evidence>
<dbReference type="InterPro" id="IPR035906">
    <property type="entry name" value="MetI-like_sf"/>
</dbReference>
<keyword evidence="3 8" id="KW-0813">Transport</keyword>
<feature type="transmembrane region" description="Helical" evidence="8">
    <location>
        <begin position="20"/>
        <end position="41"/>
    </location>
</feature>
<proteinExistence type="inferred from homology"/>
<dbReference type="GO" id="GO:0043190">
    <property type="term" value="C:ATP-binding cassette (ABC) transporter complex"/>
    <property type="evidence" value="ECO:0007669"/>
    <property type="project" value="InterPro"/>
</dbReference>
<evidence type="ECO:0000313" key="11">
    <source>
        <dbReference type="Proteomes" id="UP000283474"/>
    </source>
</evidence>
<dbReference type="Pfam" id="PF00528">
    <property type="entry name" value="BPD_transp_1"/>
    <property type="match status" value="1"/>
</dbReference>
<dbReference type="Proteomes" id="UP000283474">
    <property type="component" value="Chromosome"/>
</dbReference>
<dbReference type="CDD" id="cd06261">
    <property type="entry name" value="TM_PBP2"/>
    <property type="match status" value="1"/>
</dbReference>
<evidence type="ECO:0000256" key="8">
    <source>
        <dbReference type="RuleBase" id="RU363032"/>
    </source>
</evidence>
<comment type="similarity">
    <text evidence="2">Belongs to the binding-protein-dependent transport system permease family. HisMQ subfamily.</text>
</comment>
<evidence type="ECO:0000256" key="3">
    <source>
        <dbReference type="ARBA" id="ARBA00022448"/>
    </source>
</evidence>
<dbReference type="PROSITE" id="PS50928">
    <property type="entry name" value="ABC_TM1"/>
    <property type="match status" value="1"/>
</dbReference>
<dbReference type="RefSeq" id="WP_128354090.1">
    <property type="nucleotide sequence ID" value="NZ_CP022987.1"/>
</dbReference>
<organism evidence="10 11">
    <name type="scientific">Pollutimonas thiosulfatoxidans</name>
    <dbReference type="NCBI Taxonomy" id="2028345"/>
    <lineage>
        <taxon>Bacteria</taxon>
        <taxon>Pseudomonadati</taxon>
        <taxon>Pseudomonadota</taxon>
        <taxon>Betaproteobacteria</taxon>
        <taxon>Burkholderiales</taxon>
        <taxon>Alcaligenaceae</taxon>
        <taxon>Pollutimonas</taxon>
    </lineage>
</organism>
<gene>
    <name evidence="10" type="ORF">CKA81_03655</name>
</gene>
<dbReference type="GO" id="GO:0006865">
    <property type="term" value="P:amino acid transport"/>
    <property type="evidence" value="ECO:0007669"/>
    <property type="project" value="TreeGrafter"/>
</dbReference>
<dbReference type="InterPro" id="IPR000515">
    <property type="entry name" value="MetI-like"/>
</dbReference>
<feature type="domain" description="ABC transmembrane type-1" evidence="9">
    <location>
        <begin position="17"/>
        <end position="205"/>
    </location>
</feature>
<keyword evidence="5 8" id="KW-0812">Transmembrane</keyword>
<dbReference type="PANTHER" id="PTHR30614:SF34">
    <property type="entry name" value="BLR6398 PROTEIN"/>
    <property type="match status" value="1"/>
</dbReference>
<dbReference type="KEGG" id="pus:CKA81_03655"/>
<keyword evidence="4" id="KW-1003">Cell membrane</keyword>
<feature type="transmembrane region" description="Helical" evidence="8">
    <location>
        <begin position="184"/>
        <end position="206"/>
    </location>
</feature>
<keyword evidence="7 8" id="KW-0472">Membrane</keyword>
<evidence type="ECO:0000313" key="10">
    <source>
        <dbReference type="EMBL" id="QAA93036.1"/>
    </source>
</evidence>
<dbReference type="PANTHER" id="PTHR30614">
    <property type="entry name" value="MEMBRANE COMPONENT OF AMINO ACID ABC TRANSPORTER"/>
    <property type="match status" value="1"/>
</dbReference>
<reference evidence="10 11" key="1">
    <citation type="submission" date="2017-08" db="EMBL/GenBank/DDBJ databases">
        <authorList>
            <person name="Park S.-J."/>
            <person name="Kim H."/>
        </authorList>
    </citation>
    <scope>NUCLEOTIDE SEQUENCE [LARGE SCALE GENOMIC DNA]</scope>
    <source>
        <strain evidence="11">ye3</strain>
    </source>
</reference>
<dbReference type="EMBL" id="CP022987">
    <property type="protein sequence ID" value="QAA93036.1"/>
    <property type="molecule type" value="Genomic_DNA"/>
</dbReference>
<feature type="transmembrane region" description="Helical" evidence="8">
    <location>
        <begin position="53"/>
        <end position="77"/>
    </location>
</feature>
<dbReference type="NCBIfam" id="TIGR01726">
    <property type="entry name" value="HEQRo_perm_3TM"/>
    <property type="match status" value="1"/>
</dbReference>
<evidence type="ECO:0000256" key="5">
    <source>
        <dbReference type="ARBA" id="ARBA00022692"/>
    </source>
</evidence>
<evidence type="ECO:0000259" key="9">
    <source>
        <dbReference type="PROSITE" id="PS50928"/>
    </source>
</evidence>
<comment type="subcellular location">
    <subcellularLocation>
        <location evidence="1">Cell inner membrane</location>
        <topology evidence="1">Multi-pass membrane protein</topology>
    </subcellularLocation>
    <subcellularLocation>
        <location evidence="8">Cell membrane</location>
        <topology evidence="8">Multi-pass membrane protein</topology>
    </subcellularLocation>
</comment>
<dbReference type="InterPro" id="IPR043429">
    <property type="entry name" value="ArtM/GltK/GlnP/TcyL/YhdX-like"/>
</dbReference>
<evidence type="ECO:0000256" key="4">
    <source>
        <dbReference type="ARBA" id="ARBA00022475"/>
    </source>
</evidence>